<evidence type="ECO:0000256" key="1">
    <source>
        <dbReference type="SAM" id="MobiDB-lite"/>
    </source>
</evidence>
<dbReference type="PANTHER" id="PTHR34978">
    <property type="entry name" value="POSSIBLE SENSOR-TRANSDUCER PROTEIN BLAR"/>
    <property type="match status" value="1"/>
</dbReference>
<dbReference type="Pfam" id="PF05569">
    <property type="entry name" value="Peptidase_M56"/>
    <property type="match status" value="1"/>
</dbReference>
<dbReference type="InterPro" id="IPR008756">
    <property type="entry name" value="Peptidase_M56"/>
</dbReference>
<reference evidence="4 5" key="1">
    <citation type="submission" date="2019-02" db="EMBL/GenBank/DDBJ databases">
        <title>Planctomycetal bacteria perform biofilm scaping via a novel small molecule.</title>
        <authorList>
            <person name="Jeske O."/>
            <person name="Boedeker C."/>
            <person name="Wiegand S."/>
            <person name="Breitling P."/>
            <person name="Kallscheuer N."/>
            <person name="Jogler M."/>
            <person name="Rohde M."/>
            <person name="Petersen J."/>
            <person name="Medema M.H."/>
            <person name="Surup F."/>
            <person name="Jogler C."/>
        </authorList>
    </citation>
    <scope>NUCLEOTIDE SEQUENCE [LARGE SCALE GENOMIC DNA]</scope>
    <source>
        <strain evidence="4 5">Mal15</strain>
    </source>
</reference>
<evidence type="ECO:0000313" key="4">
    <source>
        <dbReference type="EMBL" id="QEG01593.1"/>
    </source>
</evidence>
<protein>
    <submittedName>
        <fullName evidence="4">Regulatory protein BlaR1</fullName>
    </submittedName>
</protein>
<dbReference type="InterPro" id="IPR052173">
    <property type="entry name" value="Beta-lactam_resp_regulator"/>
</dbReference>
<accession>A0A5B9MJP7</accession>
<dbReference type="AlphaFoldDB" id="A0A5B9MJP7"/>
<dbReference type="RefSeq" id="WP_147870653.1">
    <property type="nucleotide sequence ID" value="NZ_CP036264.1"/>
</dbReference>
<keyword evidence="2" id="KW-0472">Membrane</keyword>
<name>A0A5B9MJP7_9BACT</name>
<proteinExistence type="predicted"/>
<dbReference type="CDD" id="cd07341">
    <property type="entry name" value="M56_BlaR1_MecR1_like"/>
    <property type="match status" value="1"/>
</dbReference>
<keyword evidence="5" id="KW-1185">Reference proteome</keyword>
<evidence type="ECO:0000256" key="2">
    <source>
        <dbReference type="SAM" id="Phobius"/>
    </source>
</evidence>
<evidence type="ECO:0000313" key="5">
    <source>
        <dbReference type="Proteomes" id="UP000321353"/>
    </source>
</evidence>
<evidence type="ECO:0000259" key="3">
    <source>
        <dbReference type="Pfam" id="PF05569"/>
    </source>
</evidence>
<sequence length="765" mass="83611">MIGIGSILTPIASAFLLTYLVYSTVTTALAWGICHSRCMKSAVSRVRCWKLAILLPIGLSAVATVVPAPWLPVFRIQPMAAGVQNTTPIGESHQTLLPRQRMRPERASLPTVKQSQRHGSISRRGESAGIESSRGELHATSPSWLSLFAGTLIVAWPLGMLVGLGCLTSDLLKLNRLIRSGRSITTGPLYWETSKLRERMQLHRSVRLLESPRVNSPFAAGWWSPCILLPSGWMEQLSAACRQAVLAHELSHIVTRDAIWNLLSQIVCRTFWFQPLNVVSVRHLRRDMEFVADHQAARIIDNPADLARSLVQLAERLKSPSGKVSNVPAIAAGMSVHASGLKGRVSAVLSYQGPASEPIVGTKMVGLTCLVCFVLLIGVPRFGIPASNHFSGETSGMHIAIKKLGLLTALVAAATTSPADDTIGQAKMDRTSGVVGRTDSNNGLPDGLNQFSGMLIGEMVERDIERGNFTVKVQYVARVWENNKAPRPRSVVGKQVTVTGVTGKWLDELLLVRPGETVEFEAQHRGGNALTFPGEWLKKVPAFDPAEHPVPAEGFRGFSGMVTGQIVKKDPTSRELHLRIDAIEKAFEKNKARSAADAIGKEIVLAGFWARMSKPFDKLEKGDRIRAGVLHRVPQSDHFTVIELAEKIAKGEQHSDVTTESPTPSSGFPDGMKGFRGILRGKLINKDVEKGTLVFEADRATRTWKANRASDTDSCRGRQFLVTGISGKWIDVLITLKTGDLIEVEAFHNSGEHLDFIAEWLKKVD</sequence>
<organism evidence="4 5">
    <name type="scientific">Stieleria maiorica</name>
    <dbReference type="NCBI Taxonomy" id="2795974"/>
    <lineage>
        <taxon>Bacteria</taxon>
        <taxon>Pseudomonadati</taxon>
        <taxon>Planctomycetota</taxon>
        <taxon>Planctomycetia</taxon>
        <taxon>Pirellulales</taxon>
        <taxon>Pirellulaceae</taxon>
        <taxon>Stieleria</taxon>
    </lineage>
</organism>
<keyword evidence="2" id="KW-0812">Transmembrane</keyword>
<feature type="transmembrane region" description="Helical" evidence="2">
    <location>
        <begin position="12"/>
        <end position="31"/>
    </location>
</feature>
<feature type="transmembrane region" description="Helical" evidence="2">
    <location>
        <begin position="51"/>
        <end position="70"/>
    </location>
</feature>
<gene>
    <name evidence="4" type="primary">blaR1_7</name>
    <name evidence="4" type="ORF">Mal15_56700</name>
</gene>
<feature type="region of interest" description="Disordered" evidence="1">
    <location>
        <begin position="85"/>
        <end position="134"/>
    </location>
</feature>
<dbReference type="EMBL" id="CP036264">
    <property type="protein sequence ID" value="QEG01593.1"/>
    <property type="molecule type" value="Genomic_DNA"/>
</dbReference>
<dbReference type="PANTHER" id="PTHR34978:SF3">
    <property type="entry name" value="SLR0241 PROTEIN"/>
    <property type="match status" value="1"/>
</dbReference>
<keyword evidence="2" id="KW-1133">Transmembrane helix</keyword>
<dbReference type="Gene3D" id="3.30.2010.10">
    <property type="entry name" value="Metalloproteases ('zincins'), catalytic domain"/>
    <property type="match status" value="1"/>
</dbReference>
<feature type="compositionally biased region" description="Polar residues" evidence="1">
    <location>
        <begin position="85"/>
        <end position="97"/>
    </location>
</feature>
<feature type="domain" description="Peptidase M56" evidence="3">
    <location>
        <begin position="149"/>
        <end position="328"/>
    </location>
</feature>
<dbReference type="KEGG" id="smam:Mal15_56700"/>
<dbReference type="Proteomes" id="UP000321353">
    <property type="component" value="Chromosome"/>
</dbReference>